<comment type="catalytic activity">
    <reaction evidence="8">
        <text>L-aspartyl-L-lysine(out) = L-aspartyl-L-lysine(in)</text>
        <dbReference type="Rhea" id="RHEA:79411"/>
        <dbReference type="ChEBI" id="CHEBI:229953"/>
    </reaction>
</comment>
<evidence type="ECO:0000256" key="6">
    <source>
        <dbReference type="ARBA" id="ARBA00044891"/>
    </source>
</evidence>
<evidence type="ECO:0000256" key="11">
    <source>
        <dbReference type="ARBA" id="ARBA00044903"/>
    </source>
</evidence>
<evidence type="ECO:0000256" key="13">
    <source>
        <dbReference type="ARBA" id="ARBA00044919"/>
    </source>
</evidence>
<evidence type="ECO:0000259" key="21">
    <source>
        <dbReference type="PROSITE" id="PS50850"/>
    </source>
</evidence>
<evidence type="ECO:0000256" key="4">
    <source>
        <dbReference type="ARBA" id="ARBA00044881"/>
    </source>
</evidence>
<dbReference type="PANTHER" id="PTHR23512:SF12">
    <property type="entry name" value="TRANSPORTER, PUTATIVE (AFU_ORTHOLOGUE AFUA_4G00260)-RELATED"/>
    <property type="match status" value="1"/>
</dbReference>
<dbReference type="InterPro" id="IPR036259">
    <property type="entry name" value="MFS_trans_sf"/>
</dbReference>
<proteinExistence type="predicted"/>
<reference evidence="22" key="1">
    <citation type="submission" date="2020-01" db="EMBL/GenBank/DDBJ databases">
        <title>Genome Sequencing of Three Apophysomyces-Like Fungal Strains Confirms a Novel Fungal Genus in the Mucoromycota with divergent Burkholderia-like Endosymbiotic Bacteria.</title>
        <authorList>
            <person name="Stajich J.E."/>
            <person name="Macias A.M."/>
            <person name="Carter-House D."/>
            <person name="Lovett B."/>
            <person name="Kasson L.R."/>
            <person name="Berry K."/>
            <person name="Grigoriev I."/>
            <person name="Chang Y."/>
            <person name="Spatafora J."/>
            <person name="Kasson M.T."/>
        </authorList>
    </citation>
    <scope>NUCLEOTIDE SEQUENCE</scope>
    <source>
        <strain evidence="22">NRRL A-21654</strain>
    </source>
</reference>
<feature type="transmembrane region" description="Helical" evidence="20">
    <location>
        <begin position="328"/>
        <end position="347"/>
    </location>
</feature>
<feature type="domain" description="Major facilitator superfamily (MFS) profile" evidence="21">
    <location>
        <begin position="34"/>
        <end position="458"/>
    </location>
</feature>
<dbReference type="PANTHER" id="PTHR23512">
    <property type="entry name" value="MAJOR FACILITATOR SUPERFAMILY DOMAIN-CONTAINING PROTEIN 1"/>
    <property type="match status" value="1"/>
</dbReference>
<dbReference type="PROSITE" id="PS50850">
    <property type="entry name" value="MFS"/>
    <property type="match status" value="1"/>
</dbReference>
<evidence type="ECO:0000256" key="5">
    <source>
        <dbReference type="ARBA" id="ARBA00044884"/>
    </source>
</evidence>
<comment type="catalytic activity">
    <reaction evidence="11">
        <text>L-arginyl-glycine(out) = L-arginyl-glycine(in)</text>
        <dbReference type="Rhea" id="RHEA:79391"/>
        <dbReference type="ChEBI" id="CHEBI:229955"/>
    </reaction>
</comment>
<evidence type="ECO:0000256" key="2">
    <source>
        <dbReference type="ARBA" id="ARBA00044876"/>
    </source>
</evidence>
<feature type="transmembrane region" description="Helical" evidence="20">
    <location>
        <begin position="105"/>
        <end position="123"/>
    </location>
</feature>
<feature type="transmembrane region" description="Helical" evidence="20">
    <location>
        <begin position="200"/>
        <end position="219"/>
    </location>
</feature>
<evidence type="ECO:0000256" key="17">
    <source>
        <dbReference type="ARBA" id="ARBA00045709"/>
    </source>
</evidence>
<evidence type="ECO:0000256" key="12">
    <source>
        <dbReference type="ARBA" id="ARBA00044912"/>
    </source>
</evidence>
<evidence type="ECO:0000256" key="20">
    <source>
        <dbReference type="SAM" id="Phobius"/>
    </source>
</evidence>
<keyword evidence="20" id="KW-0472">Membrane</keyword>
<comment type="caution">
    <text evidence="22">The sequence shown here is derived from an EMBL/GenBank/DDBJ whole genome shotgun (WGS) entry which is preliminary data.</text>
</comment>
<feature type="transmembrane region" description="Helical" evidence="20">
    <location>
        <begin position="161"/>
        <end position="180"/>
    </location>
</feature>
<dbReference type="OrthoDB" id="424834at2759"/>
<feature type="transmembrane region" description="Helical" evidence="20">
    <location>
        <begin position="433"/>
        <end position="453"/>
    </location>
</feature>
<comment type="catalytic activity">
    <reaction evidence="9">
        <text>L-arginyl-L-alpha-amino acid(out) = L-arginyl-L-alpha-amino acid(in)</text>
        <dbReference type="Rhea" id="RHEA:79371"/>
        <dbReference type="ChEBI" id="CHEBI:84315"/>
    </reaction>
</comment>
<evidence type="ECO:0000256" key="15">
    <source>
        <dbReference type="ARBA" id="ARBA00044985"/>
    </source>
</evidence>
<keyword evidence="20" id="KW-1133">Transmembrane helix</keyword>
<evidence type="ECO:0000256" key="10">
    <source>
        <dbReference type="ARBA" id="ARBA00044900"/>
    </source>
</evidence>
<comment type="catalytic activity">
    <reaction evidence="4">
        <text>L-alpha-aminoacyl-L-arginine(out) = L-alpha-aminoacyl-L-arginine(in)</text>
        <dbReference type="Rhea" id="RHEA:79367"/>
        <dbReference type="ChEBI" id="CHEBI:229968"/>
    </reaction>
</comment>
<dbReference type="InterPro" id="IPR020846">
    <property type="entry name" value="MFS_dom"/>
</dbReference>
<protein>
    <recommendedName>
        <fullName evidence="15">Lysosomal dipeptide transporter MFSD1</fullName>
    </recommendedName>
    <alternativeName>
        <fullName evidence="16">Major facilitator superfamily domain-containing protein 1</fullName>
    </alternativeName>
</protein>
<dbReference type="InterPro" id="IPR011701">
    <property type="entry name" value="MFS"/>
</dbReference>
<feature type="transmembrane region" description="Helical" evidence="20">
    <location>
        <begin position="392"/>
        <end position="413"/>
    </location>
</feature>
<accession>A0A8H7ENX0</accession>
<name>A0A8H7ENX0_9FUNG</name>
<dbReference type="GO" id="GO:0022857">
    <property type="term" value="F:transmembrane transporter activity"/>
    <property type="evidence" value="ECO:0007669"/>
    <property type="project" value="InterPro"/>
</dbReference>
<dbReference type="GO" id="GO:0016020">
    <property type="term" value="C:membrane"/>
    <property type="evidence" value="ECO:0007669"/>
    <property type="project" value="UniProtKB-SubCell"/>
</dbReference>
<evidence type="ECO:0000256" key="7">
    <source>
        <dbReference type="ARBA" id="ARBA00044893"/>
    </source>
</evidence>
<gene>
    <name evidence="22" type="ORF">EC973_000918</name>
</gene>
<dbReference type="Proteomes" id="UP000605846">
    <property type="component" value="Unassembled WGS sequence"/>
</dbReference>
<evidence type="ECO:0000313" key="22">
    <source>
        <dbReference type="EMBL" id="KAF7724541.1"/>
    </source>
</evidence>
<comment type="catalytic activity">
    <reaction evidence="2">
        <text>L-lysyl-L-alanine(out) = L-lysyl-L-alanine(in)</text>
        <dbReference type="Rhea" id="RHEA:79399"/>
        <dbReference type="ChEBI" id="CHEBI:229954"/>
    </reaction>
</comment>
<comment type="catalytic activity">
    <reaction evidence="6">
        <text>L-lysyl-L-alpha-amino acid(out) = L-lysyl-L-alpha-amino acid(in)</text>
        <dbReference type="Rhea" id="RHEA:79387"/>
        <dbReference type="ChEBI" id="CHEBI:229965"/>
    </reaction>
</comment>
<feature type="transmembrane region" description="Helical" evidence="20">
    <location>
        <begin position="255"/>
        <end position="280"/>
    </location>
</feature>
<comment type="catalytic activity">
    <reaction evidence="14">
        <text>L-lysyl-glycine(out) = L-lysyl-glycine(in)</text>
        <dbReference type="Rhea" id="RHEA:79407"/>
        <dbReference type="ChEBI" id="CHEBI:191202"/>
    </reaction>
</comment>
<evidence type="ECO:0000256" key="14">
    <source>
        <dbReference type="ARBA" id="ARBA00044924"/>
    </source>
</evidence>
<dbReference type="EMBL" id="JABAYA010000117">
    <property type="protein sequence ID" value="KAF7724541.1"/>
    <property type="molecule type" value="Genomic_DNA"/>
</dbReference>
<comment type="catalytic activity">
    <reaction evidence="5">
        <text>L-alpha-aminoacyl-L-histidine(out) = L-alpha-aminoacyl-L-histidine(in)</text>
        <dbReference type="Rhea" id="RHEA:79375"/>
        <dbReference type="ChEBI" id="CHEBI:229967"/>
    </reaction>
</comment>
<dbReference type="Pfam" id="PF07690">
    <property type="entry name" value="MFS_1"/>
    <property type="match status" value="1"/>
</dbReference>
<dbReference type="SUPFAM" id="SSF103473">
    <property type="entry name" value="MFS general substrate transporter"/>
    <property type="match status" value="1"/>
</dbReference>
<evidence type="ECO:0000256" key="3">
    <source>
        <dbReference type="ARBA" id="ARBA00044878"/>
    </source>
</evidence>
<keyword evidence="23" id="KW-1185">Reference proteome</keyword>
<feature type="transmembrane region" description="Helical" evidence="20">
    <location>
        <begin position="129"/>
        <end position="149"/>
    </location>
</feature>
<comment type="catalytic activity">
    <reaction evidence="12">
        <text>L-histidyl-L-alpha-amino acid(out) = L-histidyl-L-alpha-amino acid(in)</text>
        <dbReference type="Rhea" id="RHEA:79379"/>
        <dbReference type="ChEBI" id="CHEBI:229964"/>
    </reaction>
</comment>
<evidence type="ECO:0000256" key="19">
    <source>
        <dbReference type="SAM" id="MobiDB-lite"/>
    </source>
</evidence>
<evidence type="ECO:0000256" key="1">
    <source>
        <dbReference type="ARBA" id="ARBA00004141"/>
    </source>
</evidence>
<comment type="catalytic activity">
    <reaction evidence="10">
        <text>L-lysyl-L-lysine(out) = L-lysyl-L-lysine(in)</text>
        <dbReference type="Rhea" id="RHEA:79403"/>
        <dbReference type="ChEBI" id="CHEBI:229956"/>
    </reaction>
</comment>
<comment type="catalytic activity">
    <reaction evidence="7">
        <text>L-alpha-aminoacyl-L-lysine(out) = L-alpha-aminoacyl-L-lysine(in)</text>
        <dbReference type="Rhea" id="RHEA:79383"/>
        <dbReference type="ChEBI" id="CHEBI:229966"/>
    </reaction>
</comment>
<evidence type="ECO:0000256" key="8">
    <source>
        <dbReference type="ARBA" id="ARBA00044898"/>
    </source>
</evidence>
<comment type="catalytic activity">
    <reaction evidence="3">
        <text>L-histidyl-glycine(out) = L-histidyl-glycine(in)</text>
        <dbReference type="Rhea" id="RHEA:79395"/>
        <dbReference type="ChEBI" id="CHEBI:229957"/>
    </reaction>
</comment>
<comment type="subcellular location">
    <subcellularLocation>
        <location evidence="1">Membrane</location>
        <topology evidence="1">Multi-pass membrane protein</topology>
    </subcellularLocation>
</comment>
<feature type="transmembrane region" description="Helical" evidence="20">
    <location>
        <begin position="509"/>
        <end position="536"/>
    </location>
</feature>
<feature type="transmembrane region" description="Helical" evidence="20">
    <location>
        <begin position="72"/>
        <end position="93"/>
    </location>
</feature>
<evidence type="ECO:0000256" key="18">
    <source>
        <dbReference type="ARBA" id="ARBA00046376"/>
    </source>
</evidence>
<keyword evidence="20" id="KW-0812">Transmembrane</keyword>
<organism evidence="22 23">
    <name type="scientific">Apophysomyces ossiformis</name>
    <dbReference type="NCBI Taxonomy" id="679940"/>
    <lineage>
        <taxon>Eukaryota</taxon>
        <taxon>Fungi</taxon>
        <taxon>Fungi incertae sedis</taxon>
        <taxon>Mucoromycota</taxon>
        <taxon>Mucoromycotina</taxon>
        <taxon>Mucoromycetes</taxon>
        <taxon>Mucorales</taxon>
        <taxon>Mucorineae</taxon>
        <taxon>Mucoraceae</taxon>
        <taxon>Apophysomyces</taxon>
    </lineage>
</organism>
<feature type="transmembrane region" description="Helical" evidence="20">
    <location>
        <begin position="353"/>
        <end position="371"/>
    </location>
</feature>
<evidence type="ECO:0000313" key="23">
    <source>
        <dbReference type="Proteomes" id="UP000605846"/>
    </source>
</evidence>
<comment type="catalytic activity">
    <reaction evidence="13">
        <text>L-alanyl-L-lysine(out) = L-alanyl-L-lysine(in)</text>
        <dbReference type="Rhea" id="RHEA:79415"/>
        <dbReference type="ChEBI" id="CHEBI:192470"/>
    </reaction>
</comment>
<comment type="function">
    <text evidence="17">Lysosomal dipeptide uniporter that selectively exports lysine, arginine or histidine-containing dipeptides with a net positive charge from the lysosome lumen into the cytosol. Could play a role in a specific type of protein O-glycosylation indirectly regulating macrophages migration and tissue invasion. Also essential for liver homeostasis.</text>
</comment>
<feature type="transmembrane region" description="Helical" evidence="20">
    <location>
        <begin position="300"/>
        <end position="321"/>
    </location>
</feature>
<dbReference type="Gene3D" id="1.20.1250.20">
    <property type="entry name" value="MFS general substrate transporter like domains"/>
    <property type="match status" value="2"/>
</dbReference>
<evidence type="ECO:0000256" key="9">
    <source>
        <dbReference type="ARBA" id="ARBA00044899"/>
    </source>
</evidence>
<sequence>MAYENKDEVDEKASTVEDNSDDGKHEQVSWKLKSLVLLCMLAIPVGCHYMEATVGTLKTALKQSMHINNTQFSILLSAVTLVNTVLPLLAGTFVDDTAGFGSIRFTTVISLLIFVGSLMVSFAASYNCYPLMVGGQIAIGLGSGMIVTTQEGILAQWFRDSEIAIIIGVMLCIARLTKFIAKLVCYPIVHATGSSNSPIYIATLLCAVAVAMNGLYWLVMYRAGRATATGKELGSRKTLRSVSVSEETFRWTPKLLLYLPALFWMVPWMQLIMSSILSSFDDIATEYVQFRFGATSTLAGYQSSLTQVVPIVIAPLMGVVVHRFGKRLTCLIAGALVLILALVLLAYTWVTPAAGMIIFSLALALGPVGLLSSTPLLLPHELAGTGMGLHKCANNVGTTIVSVLVGYVQDLTYHDGNTADDQSDLRTEYEGVMILYLVLALGSLAGACIFWFLDRRWSNGFLEADKEEREHRLTLVKEAQEKQRQEEQRMNGDIPLLNRVGNQLRSTKSYLFVGIFGFWFLVSWAVFFTFALMPIYEGYGDVS</sequence>
<feature type="transmembrane region" description="Helical" evidence="20">
    <location>
        <begin position="34"/>
        <end position="52"/>
    </location>
</feature>
<evidence type="ECO:0000256" key="16">
    <source>
        <dbReference type="ARBA" id="ARBA00045018"/>
    </source>
</evidence>
<dbReference type="AlphaFoldDB" id="A0A8H7ENX0"/>
<dbReference type="InterPro" id="IPR052187">
    <property type="entry name" value="MFSD1"/>
</dbReference>
<comment type="subunit">
    <text evidence="18">Homodimer. Interacts with lysosomal protein GLMP (via lumenal domain); the interaction starts while both proteins are still in the endoplasmic reticulum and is required for stabilization of MFSD1 in lysosomes but has no direct effect on its targeting to lysosomes or transporter activity.</text>
</comment>
<feature type="region of interest" description="Disordered" evidence="19">
    <location>
        <begin position="1"/>
        <end position="23"/>
    </location>
</feature>